<keyword evidence="2" id="KW-0446">Lipid-binding</keyword>
<name>A0A9P9EW68_9HYPO</name>
<protein>
    <submittedName>
        <fullName evidence="4">Acyl-CoA-binding protein</fullName>
    </submittedName>
</protein>
<feature type="domain" description="ACB" evidence="3">
    <location>
        <begin position="4"/>
        <end position="92"/>
    </location>
</feature>
<dbReference type="PANTHER" id="PTHR23310:SF62">
    <property type="entry name" value="ACYL-COA BINDING PROTEIN 1, ISOFORM A"/>
    <property type="match status" value="1"/>
</dbReference>
<dbReference type="PRINTS" id="PR00689">
    <property type="entry name" value="ACOABINDINGP"/>
</dbReference>
<dbReference type="InterPro" id="IPR014352">
    <property type="entry name" value="FERM/acyl-CoA-bd_prot_sf"/>
</dbReference>
<dbReference type="AlphaFoldDB" id="A0A9P9EW68"/>
<evidence type="ECO:0000313" key="4">
    <source>
        <dbReference type="EMBL" id="KAH7145738.1"/>
    </source>
</evidence>
<reference evidence="4" key="1">
    <citation type="journal article" date="2021" name="Nat. Commun.">
        <title>Genetic determinants of endophytism in the Arabidopsis root mycobiome.</title>
        <authorList>
            <person name="Mesny F."/>
            <person name="Miyauchi S."/>
            <person name="Thiergart T."/>
            <person name="Pickel B."/>
            <person name="Atanasova L."/>
            <person name="Karlsson M."/>
            <person name="Huettel B."/>
            <person name="Barry K.W."/>
            <person name="Haridas S."/>
            <person name="Chen C."/>
            <person name="Bauer D."/>
            <person name="Andreopoulos W."/>
            <person name="Pangilinan J."/>
            <person name="LaButti K."/>
            <person name="Riley R."/>
            <person name="Lipzen A."/>
            <person name="Clum A."/>
            <person name="Drula E."/>
            <person name="Henrissat B."/>
            <person name="Kohler A."/>
            <person name="Grigoriev I.V."/>
            <person name="Martin F.M."/>
            <person name="Hacquard S."/>
        </authorList>
    </citation>
    <scope>NUCLEOTIDE SEQUENCE</scope>
    <source>
        <strain evidence="4">MPI-CAGE-AT-0021</strain>
    </source>
</reference>
<dbReference type="SUPFAM" id="SSF47027">
    <property type="entry name" value="Acyl-CoA binding protein"/>
    <property type="match status" value="1"/>
</dbReference>
<dbReference type="InterPro" id="IPR035984">
    <property type="entry name" value="Acyl-CoA-binding_sf"/>
</dbReference>
<comment type="caution">
    <text evidence="4">The sequence shown here is derived from an EMBL/GenBank/DDBJ whole genome shotgun (WGS) entry which is preliminary data.</text>
</comment>
<dbReference type="Pfam" id="PF00887">
    <property type="entry name" value="ACBP"/>
    <property type="match status" value="1"/>
</dbReference>
<dbReference type="EMBL" id="JAGMUU010000009">
    <property type="protein sequence ID" value="KAH7145738.1"/>
    <property type="molecule type" value="Genomic_DNA"/>
</dbReference>
<evidence type="ECO:0000256" key="1">
    <source>
        <dbReference type="ARBA" id="ARBA00005567"/>
    </source>
</evidence>
<dbReference type="GO" id="GO:0006631">
    <property type="term" value="P:fatty acid metabolic process"/>
    <property type="evidence" value="ECO:0007669"/>
    <property type="project" value="TreeGrafter"/>
</dbReference>
<dbReference type="InterPro" id="IPR000582">
    <property type="entry name" value="Acyl-CoA-binding_protein"/>
</dbReference>
<evidence type="ECO:0000256" key="2">
    <source>
        <dbReference type="ARBA" id="ARBA00023121"/>
    </source>
</evidence>
<proteinExistence type="inferred from homology"/>
<dbReference type="PANTHER" id="PTHR23310">
    <property type="entry name" value="ACYL-COA-BINDING PROTEIN, ACBP"/>
    <property type="match status" value="1"/>
</dbReference>
<dbReference type="GO" id="GO:0000062">
    <property type="term" value="F:fatty-acyl-CoA binding"/>
    <property type="evidence" value="ECO:0007669"/>
    <property type="project" value="InterPro"/>
</dbReference>
<dbReference type="Gene3D" id="1.20.80.10">
    <property type="match status" value="1"/>
</dbReference>
<evidence type="ECO:0000313" key="5">
    <source>
        <dbReference type="Proteomes" id="UP000717696"/>
    </source>
</evidence>
<evidence type="ECO:0000259" key="3">
    <source>
        <dbReference type="PROSITE" id="PS51228"/>
    </source>
</evidence>
<keyword evidence="5" id="KW-1185">Reference proteome</keyword>
<accession>A0A9P9EW68</accession>
<sequence length="103" mass="11360">MATQSEAFKTAVEDSKKLTKKPSDDQLLKLYALYKVGLGEDFSAATAPGAFDFKGKYKYRAWKEVVDEGISAESAQERYVALVEELKAELGYDATKEPEAVGK</sequence>
<comment type="similarity">
    <text evidence="1">Belongs to the ACBP family.</text>
</comment>
<gene>
    <name evidence="4" type="ORF">B0J13DRAFT_622453</name>
</gene>
<dbReference type="OrthoDB" id="346910at2759"/>
<dbReference type="Proteomes" id="UP000717696">
    <property type="component" value="Unassembled WGS sequence"/>
</dbReference>
<organism evidence="4 5">
    <name type="scientific">Dactylonectria estremocensis</name>
    <dbReference type="NCBI Taxonomy" id="1079267"/>
    <lineage>
        <taxon>Eukaryota</taxon>
        <taxon>Fungi</taxon>
        <taxon>Dikarya</taxon>
        <taxon>Ascomycota</taxon>
        <taxon>Pezizomycotina</taxon>
        <taxon>Sordariomycetes</taxon>
        <taxon>Hypocreomycetidae</taxon>
        <taxon>Hypocreales</taxon>
        <taxon>Nectriaceae</taxon>
        <taxon>Dactylonectria</taxon>
    </lineage>
</organism>
<dbReference type="PROSITE" id="PS51228">
    <property type="entry name" value="ACB_2"/>
    <property type="match status" value="1"/>
</dbReference>